<reference evidence="2" key="1">
    <citation type="journal article" date="2020" name="Stud. Mycol.">
        <title>101 Dothideomycetes genomes: a test case for predicting lifestyles and emergence of pathogens.</title>
        <authorList>
            <person name="Haridas S."/>
            <person name="Albert R."/>
            <person name="Binder M."/>
            <person name="Bloem J."/>
            <person name="Labutti K."/>
            <person name="Salamov A."/>
            <person name="Andreopoulos B."/>
            <person name="Baker S."/>
            <person name="Barry K."/>
            <person name="Bills G."/>
            <person name="Bluhm B."/>
            <person name="Cannon C."/>
            <person name="Castanera R."/>
            <person name="Culley D."/>
            <person name="Daum C."/>
            <person name="Ezra D."/>
            <person name="Gonzalez J."/>
            <person name="Henrissat B."/>
            <person name="Kuo A."/>
            <person name="Liang C."/>
            <person name="Lipzen A."/>
            <person name="Lutzoni F."/>
            <person name="Magnuson J."/>
            <person name="Mondo S."/>
            <person name="Nolan M."/>
            <person name="Ohm R."/>
            <person name="Pangilinan J."/>
            <person name="Park H.-J."/>
            <person name="Ramirez L."/>
            <person name="Alfaro M."/>
            <person name="Sun H."/>
            <person name="Tritt A."/>
            <person name="Yoshinaga Y."/>
            <person name="Zwiers L.-H."/>
            <person name="Turgeon B."/>
            <person name="Goodwin S."/>
            <person name="Spatafora J."/>
            <person name="Crous P."/>
            <person name="Grigoriev I."/>
        </authorList>
    </citation>
    <scope>NUCLEOTIDE SEQUENCE</scope>
    <source>
        <strain evidence="2">CBS 279.74</strain>
    </source>
</reference>
<gene>
    <name evidence="2" type="ORF">K504DRAFT_490682</name>
</gene>
<dbReference type="OrthoDB" id="5326346at2759"/>
<proteinExistence type="predicted"/>
<dbReference type="AlphaFoldDB" id="A0A6G1KDP3"/>
<dbReference type="EMBL" id="MU005769">
    <property type="protein sequence ID" value="KAF2710592.1"/>
    <property type="molecule type" value="Genomic_DNA"/>
</dbReference>
<protein>
    <recommendedName>
        <fullName evidence="4">BTB domain-containing protein</fullName>
    </recommendedName>
</protein>
<evidence type="ECO:0008006" key="4">
    <source>
        <dbReference type="Google" id="ProtNLM"/>
    </source>
</evidence>
<name>A0A6G1KDP3_9PLEO</name>
<feature type="region of interest" description="Disordered" evidence="1">
    <location>
        <begin position="41"/>
        <end position="74"/>
    </location>
</feature>
<evidence type="ECO:0000313" key="3">
    <source>
        <dbReference type="Proteomes" id="UP000799428"/>
    </source>
</evidence>
<feature type="compositionally biased region" description="Basic and acidic residues" evidence="1">
    <location>
        <begin position="49"/>
        <end position="74"/>
    </location>
</feature>
<accession>A0A6G1KDP3</accession>
<organism evidence="2 3">
    <name type="scientific">Pleomassaria siparia CBS 279.74</name>
    <dbReference type="NCBI Taxonomy" id="1314801"/>
    <lineage>
        <taxon>Eukaryota</taxon>
        <taxon>Fungi</taxon>
        <taxon>Dikarya</taxon>
        <taxon>Ascomycota</taxon>
        <taxon>Pezizomycotina</taxon>
        <taxon>Dothideomycetes</taxon>
        <taxon>Pleosporomycetidae</taxon>
        <taxon>Pleosporales</taxon>
        <taxon>Pleomassariaceae</taxon>
        <taxon>Pleomassaria</taxon>
    </lineage>
</organism>
<evidence type="ECO:0000256" key="1">
    <source>
        <dbReference type="SAM" id="MobiDB-lite"/>
    </source>
</evidence>
<feature type="non-terminal residue" evidence="2">
    <location>
        <position position="309"/>
    </location>
</feature>
<sequence length="309" mass="35326">MMTKRVVHKIVSNVDTIITLKNPCLNFAVWELPEKPKTVASGVVGAGKDGSKPESDIPRKPDEDGLRNDDHKRSELTNVEEEGIHFHVCSGNLMSASSRFNTMLKRNGWSESTRNGDDNLFYLSAEDWDEQAFIILMNIFHLKNREIPRKLSLEMLAKVGVLVDYYDCAESTEHFTNIWIAKLRATVSIPTTYCRELVLWMWVAWIFKLSDEFERATHGAIIHCTDSVRDLGLPIPEWVTVEINERRNQSIGRIVSQMHGKLDEYRNPKYTCAQNSNRSFECGCMFLGALTKHMDSANVFSPRPKIPFT</sequence>
<keyword evidence="3" id="KW-1185">Reference proteome</keyword>
<evidence type="ECO:0000313" key="2">
    <source>
        <dbReference type="EMBL" id="KAF2710592.1"/>
    </source>
</evidence>
<dbReference type="Proteomes" id="UP000799428">
    <property type="component" value="Unassembled WGS sequence"/>
</dbReference>